<dbReference type="AlphaFoldDB" id="H3CYG8"/>
<dbReference type="InParanoid" id="H3CYG8"/>
<dbReference type="SUPFAM" id="SSF56281">
    <property type="entry name" value="Metallo-hydrolase/oxidoreductase"/>
    <property type="match status" value="1"/>
</dbReference>
<dbReference type="GO" id="GO:0005829">
    <property type="term" value="C:cytosol"/>
    <property type="evidence" value="ECO:0007669"/>
    <property type="project" value="TreeGrafter"/>
</dbReference>
<dbReference type="GO" id="GO:0043025">
    <property type="term" value="C:neuronal cell body"/>
    <property type="evidence" value="ECO:0007669"/>
    <property type="project" value="TreeGrafter"/>
</dbReference>
<feature type="compositionally biased region" description="Polar residues" evidence="1">
    <location>
        <begin position="768"/>
        <end position="779"/>
    </location>
</feature>
<feature type="compositionally biased region" description="Basic residues" evidence="1">
    <location>
        <begin position="851"/>
        <end position="867"/>
    </location>
</feature>
<dbReference type="Pfam" id="PF23415">
    <property type="entry name" value="MAPB1_N"/>
    <property type="match status" value="1"/>
</dbReference>
<accession>H3CYG8</accession>
<dbReference type="InterPro" id="IPR056617">
    <property type="entry name" value="MAP1B/S_N"/>
</dbReference>
<organism evidence="4 5">
    <name type="scientific">Tetraodon nigroviridis</name>
    <name type="common">Spotted green pufferfish</name>
    <name type="synonym">Chelonodon nigroviridis</name>
    <dbReference type="NCBI Taxonomy" id="99883"/>
    <lineage>
        <taxon>Eukaryota</taxon>
        <taxon>Metazoa</taxon>
        <taxon>Chordata</taxon>
        <taxon>Craniata</taxon>
        <taxon>Vertebrata</taxon>
        <taxon>Euteleostomi</taxon>
        <taxon>Actinopterygii</taxon>
        <taxon>Neopterygii</taxon>
        <taxon>Teleostei</taxon>
        <taxon>Neoteleostei</taxon>
        <taxon>Acanthomorphata</taxon>
        <taxon>Eupercaria</taxon>
        <taxon>Tetraodontiformes</taxon>
        <taxon>Tetradontoidea</taxon>
        <taxon>Tetraodontidae</taxon>
        <taxon>Tetraodon</taxon>
    </lineage>
</organism>
<reference evidence="5" key="1">
    <citation type="journal article" date="2004" name="Nature">
        <title>Genome duplication in the teleost fish Tetraodon nigroviridis reveals the early vertebrate proto-karyotype.</title>
        <authorList>
            <person name="Jaillon O."/>
            <person name="Aury J.-M."/>
            <person name="Brunet F."/>
            <person name="Petit J.-L."/>
            <person name="Stange-Thomann N."/>
            <person name="Mauceli E."/>
            <person name="Bouneau L."/>
            <person name="Fischer C."/>
            <person name="Ozouf-Costaz C."/>
            <person name="Bernot A."/>
            <person name="Nicaud S."/>
            <person name="Jaffe D."/>
            <person name="Fisher S."/>
            <person name="Lutfalla G."/>
            <person name="Dossat C."/>
            <person name="Segurens B."/>
            <person name="Dasilva C."/>
            <person name="Salanoubat M."/>
            <person name="Levy M."/>
            <person name="Boudet N."/>
            <person name="Castellano S."/>
            <person name="Anthouard V."/>
            <person name="Jubin C."/>
            <person name="Castelli V."/>
            <person name="Katinka M."/>
            <person name="Vacherie B."/>
            <person name="Biemont C."/>
            <person name="Skalli Z."/>
            <person name="Cattolico L."/>
            <person name="Poulain J."/>
            <person name="De Berardinis V."/>
            <person name="Cruaud C."/>
            <person name="Duprat S."/>
            <person name="Brottier P."/>
            <person name="Coutanceau J.-P."/>
            <person name="Gouzy J."/>
            <person name="Parra G."/>
            <person name="Lardier G."/>
            <person name="Chapple C."/>
            <person name="McKernan K.J."/>
            <person name="McEwan P."/>
            <person name="Bosak S."/>
            <person name="Kellis M."/>
            <person name="Volff J.-N."/>
            <person name="Guigo R."/>
            <person name="Zody M.C."/>
            <person name="Mesirov J."/>
            <person name="Lindblad-Toh K."/>
            <person name="Birren B."/>
            <person name="Nusbaum C."/>
            <person name="Kahn D."/>
            <person name="Robinson-Rechavi M."/>
            <person name="Laudet V."/>
            <person name="Schachter V."/>
            <person name="Quetier F."/>
            <person name="Saurin W."/>
            <person name="Scarpelli C."/>
            <person name="Wincker P."/>
            <person name="Lander E.S."/>
            <person name="Weissenbach J."/>
            <person name="Roest Crollius H."/>
        </authorList>
    </citation>
    <scope>NUCLEOTIDE SEQUENCE [LARGE SCALE GENOMIC DNA]</scope>
</reference>
<dbReference type="GO" id="GO:0000226">
    <property type="term" value="P:microtubule cytoskeleton organization"/>
    <property type="evidence" value="ECO:0007669"/>
    <property type="project" value="InterPro"/>
</dbReference>
<feature type="compositionally biased region" description="Acidic residues" evidence="1">
    <location>
        <begin position="718"/>
        <end position="729"/>
    </location>
</feature>
<dbReference type="OMA" id="KMEGISQ"/>
<feature type="domain" description="Microtubule-associated protein 1A/B/S-like MBL-like" evidence="3">
    <location>
        <begin position="402"/>
        <end position="453"/>
    </location>
</feature>
<feature type="compositionally biased region" description="Basic and acidic residues" evidence="1">
    <location>
        <begin position="605"/>
        <end position="619"/>
    </location>
</feature>
<keyword evidence="5" id="KW-1185">Reference proteome</keyword>
<dbReference type="HOGENOM" id="CLU_000285_2_0_1"/>
<feature type="compositionally biased region" description="Basic and acidic residues" evidence="1">
    <location>
        <begin position="662"/>
        <end position="678"/>
    </location>
</feature>
<dbReference type="GO" id="GO:0003779">
    <property type="term" value="F:actin binding"/>
    <property type="evidence" value="ECO:0007669"/>
    <property type="project" value="TreeGrafter"/>
</dbReference>
<dbReference type="GO" id="GO:0045202">
    <property type="term" value="C:synapse"/>
    <property type="evidence" value="ECO:0007669"/>
    <property type="project" value="TreeGrafter"/>
</dbReference>
<feature type="compositionally biased region" description="Basic and acidic residues" evidence="1">
    <location>
        <begin position="626"/>
        <end position="637"/>
    </location>
</feature>
<dbReference type="InterPro" id="IPR026074">
    <property type="entry name" value="MAP1"/>
</dbReference>
<feature type="region of interest" description="Disordered" evidence="1">
    <location>
        <begin position="449"/>
        <end position="929"/>
    </location>
</feature>
<reference evidence="4" key="3">
    <citation type="submission" date="2025-09" db="UniProtKB">
        <authorList>
            <consortium name="Ensembl"/>
        </authorList>
    </citation>
    <scope>IDENTIFICATION</scope>
</reference>
<dbReference type="GO" id="GO:0008017">
    <property type="term" value="F:microtubule binding"/>
    <property type="evidence" value="ECO:0007669"/>
    <property type="project" value="InterPro"/>
</dbReference>
<evidence type="ECO:0000256" key="1">
    <source>
        <dbReference type="SAM" id="MobiDB-lite"/>
    </source>
</evidence>
<dbReference type="GO" id="GO:0031114">
    <property type="term" value="P:regulation of microtubule depolymerization"/>
    <property type="evidence" value="ECO:0007669"/>
    <property type="project" value="TreeGrafter"/>
</dbReference>
<dbReference type="PANTHER" id="PTHR13843:SF6">
    <property type="entry name" value="MICROTUBULE-ASSOCIATED PROTEIN 1A"/>
    <property type="match status" value="1"/>
</dbReference>
<evidence type="ECO:0008006" key="6">
    <source>
        <dbReference type="Google" id="ProtNLM"/>
    </source>
</evidence>
<name>H3CYG8_TETNG</name>
<dbReference type="Ensembl" id="ENSTNIT00000013495.1">
    <property type="protein sequence ID" value="ENSTNIP00000013303.1"/>
    <property type="gene ID" value="ENSTNIG00000010396.1"/>
</dbReference>
<dbReference type="InterPro" id="IPR036866">
    <property type="entry name" value="RibonucZ/Hydroxyglut_hydro"/>
</dbReference>
<feature type="compositionally biased region" description="Pro residues" evidence="1">
    <location>
        <begin position="816"/>
        <end position="831"/>
    </location>
</feature>
<evidence type="ECO:0000259" key="2">
    <source>
        <dbReference type="Pfam" id="PF23415"/>
    </source>
</evidence>
<dbReference type="GeneTree" id="ENSGT00940000158701"/>
<feature type="domain" description="Microtubule-associated protein 1A/B/S-like MBL-like" evidence="3">
    <location>
        <begin position="201"/>
        <end position="401"/>
    </location>
</feature>
<dbReference type="GO" id="GO:0005874">
    <property type="term" value="C:microtubule"/>
    <property type="evidence" value="ECO:0007669"/>
    <property type="project" value="InterPro"/>
</dbReference>
<feature type="compositionally biased region" description="Basic and acidic residues" evidence="1">
    <location>
        <begin position="889"/>
        <end position="912"/>
    </location>
</feature>
<protein>
    <recommendedName>
        <fullName evidence="6">Microtubule-associated protein 1Aa</fullName>
    </recommendedName>
</protein>
<evidence type="ECO:0000313" key="5">
    <source>
        <dbReference type="Proteomes" id="UP000007303"/>
    </source>
</evidence>
<dbReference type="Pfam" id="PF25281">
    <property type="entry name" value="MBL_MAP1B"/>
    <property type="match status" value="2"/>
</dbReference>
<dbReference type="GO" id="GO:0030425">
    <property type="term" value="C:dendrite"/>
    <property type="evidence" value="ECO:0007669"/>
    <property type="project" value="TreeGrafter"/>
</dbReference>
<dbReference type="GO" id="GO:0005875">
    <property type="term" value="C:microtubule associated complex"/>
    <property type="evidence" value="ECO:0007669"/>
    <property type="project" value="TreeGrafter"/>
</dbReference>
<dbReference type="GO" id="GO:0007409">
    <property type="term" value="P:axonogenesis"/>
    <property type="evidence" value="ECO:0007669"/>
    <property type="project" value="TreeGrafter"/>
</dbReference>
<feature type="compositionally biased region" description="Basic and acidic residues" evidence="1">
    <location>
        <begin position="690"/>
        <end position="713"/>
    </location>
</feature>
<dbReference type="PANTHER" id="PTHR13843">
    <property type="entry name" value="MICROTUBULE-ASSOCIATED PROTEIN"/>
    <property type="match status" value="1"/>
</dbReference>
<dbReference type="Proteomes" id="UP000007303">
    <property type="component" value="Unassembled WGS sequence"/>
</dbReference>
<dbReference type="GO" id="GO:0016358">
    <property type="term" value="P:dendrite development"/>
    <property type="evidence" value="ECO:0007669"/>
    <property type="project" value="TreeGrafter"/>
</dbReference>
<feature type="compositionally biased region" description="Basic and acidic residues" evidence="1">
    <location>
        <begin position="511"/>
        <end position="541"/>
    </location>
</feature>
<sequence length="1047" mass="114267">MLLVIGEVGSEPQLDAARAHIERGGIRSWNVDLERCNLDQQLQLFISRHSAHFSSEVRGQRTLRHRSGVLETVVLVNPCEHAVVSEIQSLVSDWAAHKLLVLSGPSSDHGGLLLQSGVFTCQTFSSVFADPQLRASVASLGAEQRAALTVCCRGEAGWSCVEELLALQEFLDYKLNPELVLPKMEGISQFTEYISETVDVPSPFDLLEPPTSGGFLKLSKPCCYIFPGGRGDSALFAVNGFNILVDGGSERKSCFWKLVRHLDRIDSILITHIGADNLPGINGLLQRKIAEQEEERSQGSTTYSDWMKNLISPELGVVFFNVPEKLRMPESNLKVKRSIEEASLTLQHLNRLGIKAEPLARAPSNAIEPITLFHKLGVGRLDMYVLNPVRDSKEMQFLMQKALVVWLPANPAEKIIRVLFPGNAPQNKILEGLERLKHLDFLRYPVATPRDLASGAPPPASKQSKLKQRADSKESLRSSPKIPAKPSRKEGEGPDEVSAAAEAQSNSAKENSLEKKEDKKVPKTPKSKSDQAEKKKVLKEKPFRKHHDVTVKMASAPPSGPPSAAHSPLRRSPTAETMKVFLDALEQQEPSAGAREDTTQSSAGEHAENRGEQAGEHQEAAAPLEKPLDEKQPEKELSPAGDAQDVQTTVHSSVEAGEEKEDTGRRESVEKTALKTEDQETEGSSAADVRAAEEKMETKEVGVHTGLEDKRSSGEAPEGLDGDIFSLEEDEKKDSTPAAPRPAEEDTVRPTAGGQREGATVLAGEETPPTSASESLPSHSDSDVPPETEECPSITPEGNLDSDEDAEHLPVDKLDPPPAPLKDPHPQPPQPDVCMVDPEVVLGEQSSGQKLLKREHKSSKGPRKSKSKPGSPAGRGEARTRSWTPLKHPSKEPAGPRRKDQDRSSRLTKMPEHPGGLVGNSTTKASVAPPPGSPVYVDLAYVPNHCSAKNVDQEFFKRVRAAYYVVSGNDSGGGEPSRRVLDALLEGKAQWGSNLQVTLIPTHDTEVTRDWYQQTHQRQQDLNIMVLASSSTVVMQDESFPACKIEF</sequence>
<dbReference type="InterPro" id="IPR057480">
    <property type="entry name" value="MAP1A/B/S-like_MBL"/>
</dbReference>
<feature type="compositionally biased region" description="Low complexity" evidence="1">
    <location>
        <begin position="554"/>
        <end position="567"/>
    </location>
</feature>
<feature type="domain" description="Microtubule-associated protein 1B/S N-terminal" evidence="2">
    <location>
        <begin position="1"/>
        <end position="196"/>
    </location>
</feature>
<evidence type="ECO:0000313" key="4">
    <source>
        <dbReference type="Ensembl" id="ENSTNIP00000013303.1"/>
    </source>
</evidence>
<reference evidence="4" key="2">
    <citation type="submission" date="2025-08" db="UniProtKB">
        <authorList>
            <consortium name="Ensembl"/>
        </authorList>
    </citation>
    <scope>IDENTIFICATION</scope>
</reference>
<proteinExistence type="predicted"/>
<evidence type="ECO:0000259" key="3">
    <source>
        <dbReference type="Pfam" id="PF25281"/>
    </source>
</evidence>